<sequence>MGRKLLRRGAAGIGAAAVVVGVVVGGGVVGAGTANAYCQENPDGGCYNDAGSIDIPDPVREVLVDALTALLPAAEVFDEIVGSASLS</sequence>
<evidence type="ECO:0000313" key="2">
    <source>
        <dbReference type="Proteomes" id="UP001597286"/>
    </source>
</evidence>
<reference evidence="2" key="1">
    <citation type="journal article" date="2019" name="Int. J. Syst. Evol. Microbiol.">
        <title>The Global Catalogue of Microorganisms (GCM) 10K type strain sequencing project: providing services to taxonomists for standard genome sequencing and annotation.</title>
        <authorList>
            <consortium name="The Broad Institute Genomics Platform"/>
            <consortium name="The Broad Institute Genome Sequencing Center for Infectious Disease"/>
            <person name="Wu L."/>
            <person name="Ma J."/>
        </authorList>
    </citation>
    <scope>NUCLEOTIDE SEQUENCE [LARGE SCALE GENOMIC DNA]</scope>
    <source>
        <strain evidence="2">DT72</strain>
    </source>
</reference>
<dbReference type="EMBL" id="JBHUFB010000009">
    <property type="protein sequence ID" value="MFD1812246.1"/>
    <property type="molecule type" value="Genomic_DNA"/>
</dbReference>
<gene>
    <name evidence="1" type="ORF">ACFSJG_08470</name>
</gene>
<keyword evidence="2" id="KW-1185">Reference proteome</keyword>
<protein>
    <submittedName>
        <fullName evidence="1">Uncharacterized protein</fullName>
    </submittedName>
</protein>
<comment type="caution">
    <text evidence="1">The sequence shown here is derived from an EMBL/GenBank/DDBJ whole genome shotgun (WGS) entry which is preliminary data.</text>
</comment>
<dbReference type="Proteomes" id="UP001597286">
    <property type="component" value="Unassembled WGS sequence"/>
</dbReference>
<proteinExistence type="predicted"/>
<name>A0ABW4P2P6_9NOCA</name>
<evidence type="ECO:0000313" key="1">
    <source>
        <dbReference type="EMBL" id="MFD1812246.1"/>
    </source>
</evidence>
<organism evidence="1 2">
    <name type="scientific">Rhodococcus gannanensis</name>
    <dbReference type="NCBI Taxonomy" id="1960308"/>
    <lineage>
        <taxon>Bacteria</taxon>
        <taxon>Bacillati</taxon>
        <taxon>Actinomycetota</taxon>
        <taxon>Actinomycetes</taxon>
        <taxon>Mycobacteriales</taxon>
        <taxon>Nocardiaceae</taxon>
        <taxon>Rhodococcus</taxon>
    </lineage>
</organism>
<dbReference type="RefSeq" id="WP_378484762.1">
    <property type="nucleotide sequence ID" value="NZ_JBHUFB010000009.1"/>
</dbReference>
<accession>A0ABW4P2P6</accession>